<dbReference type="PANTHER" id="PTHR24078:SF553">
    <property type="entry name" value="DNAJ HOMOLOG SUBFAMILY B MEMBER 5"/>
    <property type="match status" value="1"/>
</dbReference>
<dbReference type="GO" id="GO:0006413">
    <property type="term" value="P:translational initiation"/>
    <property type="evidence" value="ECO:0007669"/>
    <property type="project" value="TreeGrafter"/>
</dbReference>
<feature type="non-terminal residue" evidence="7">
    <location>
        <position position="1"/>
    </location>
</feature>
<dbReference type="InterPro" id="IPR002939">
    <property type="entry name" value="DnaJ_C"/>
</dbReference>
<reference evidence="8" key="1">
    <citation type="submission" date="2015-02" db="EMBL/GenBank/DDBJ databases">
        <authorList>
            <person name="Gon?alves P."/>
        </authorList>
    </citation>
    <scope>NUCLEOTIDE SEQUENCE [LARGE SCALE GENOMIC DNA]</scope>
</reference>
<dbReference type="Pfam" id="PF00226">
    <property type="entry name" value="DnaJ"/>
    <property type="match status" value="1"/>
</dbReference>
<dbReference type="InterPro" id="IPR036869">
    <property type="entry name" value="J_dom_sf"/>
</dbReference>
<keyword evidence="5" id="KW-0143">Chaperone</keyword>
<keyword evidence="4" id="KW-0862">Zinc</keyword>
<dbReference type="GO" id="GO:0006457">
    <property type="term" value="P:protein folding"/>
    <property type="evidence" value="ECO:0007669"/>
    <property type="project" value="InterPro"/>
</dbReference>
<dbReference type="InterPro" id="IPR051339">
    <property type="entry name" value="DnaJ_subfamily_B"/>
</dbReference>
<evidence type="ECO:0000256" key="3">
    <source>
        <dbReference type="ARBA" id="ARBA00022771"/>
    </source>
</evidence>
<dbReference type="PROSITE" id="PS50076">
    <property type="entry name" value="DNAJ_2"/>
    <property type="match status" value="1"/>
</dbReference>
<evidence type="ECO:0000256" key="4">
    <source>
        <dbReference type="ARBA" id="ARBA00022833"/>
    </source>
</evidence>
<dbReference type="SMART" id="SM00271">
    <property type="entry name" value="DnaJ"/>
    <property type="match status" value="1"/>
</dbReference>
<accession>A0A0D6EPF1</accession>
<dbReference type="EMBL" id="CENE01000016">
    <property type="protein sequence ID" value="CEQ41643.1"/>
    <property type="molecule type" value="Genomic_DNA"/>
</dbReference>
<dbReference type="CDD" id="cd06257">
    <property type="entry name" value="DnaJ"/>
    <property type="match status" value="1"/>
</dbReference>
<dbReference type="OrthoDB" id="10250354at2759"/>
<evidence type="ECO:0000313" key="7">
    <source>
        <dbReference type="EMBL" id="CEQ41643.1"/>
    </source>
</evidence>
<dbReference type="Gene3D" id="2.60.260.20">
    <property type="entry name" value="Urease metallochaperone UreE, N-terminal domain"/>
    <property type="match status" value="2"/>
</dbReference>
<dbReference type="Gene3D" id="1.10.287.110">
    <property type="entry name" value="DnaJ domain"/>
    <property type="match status" value="1"/>
</dbReference>
<dbReference type="PRINTS" id="PR00625">
    <property type="entry name" value="JDOMAIN"/>
</dbReference>
<dbReference type="SUPFAM" id="SSF49493">
    <property type="entry name" value="HSP40/DnaJ peptide-binding domain"/>
    <property type="match status" value="2"/>
</dbReference>
<organism evidence="7 8">
    <name type="scientific">Sporidiobolus salmonicolor</name>
    <name type="common">Yeast-like fungus</name>
    <name type="synonym">Sporobolomyces salmonicolor</name>
    <dbReference type="NCBI Taxonomy" id="5005"/>
    <lineage>
        <taxon>Eukaryota</taxon>
        <taxon>Fungi</taxon>
        <taxon>Dikarya</taxon>
        <taxon>Basidiomycota</taxon>
        <taxon>Pucciniomycotina</taxon>
        <taxon>Microbotryomycetes</taxon>
        <taxon>Sporidiobolales</taxon>
        <taxon>Sporidiobolaceae</taxon>
        <taxon>Sporobolomyces</taxon>
    </lineage>
</organism>
<feature type="domain" description="J" evidence="6">
    <location>
        <begin position="4"/>
        <end position="69"/>
    </location>
</feature>
<sequence>MGKDYYKMLGVDKGADDNAIKSAYKKAALKYHPDRNQGSAEAAKKFQEVGEAYEVLSDKDKRAVYDQYGEEGLKGGFPGAGAQGAGMGGGFNPFGGGGGGGGAGGFPGGTFSFSTGGGGGGFTPSDPNDIFSHLFGSMGGGGGASPFAGMGGMGGGARAGGTRRAAGGNPFASMGGGGGGGFPGGFGGMGMDIDSDDEGPKKPAPPPEIVKPLPISLEDLYKGCTKKLKVTKKRRNGQEEANTLEIVVKPGWKAGTKVRFAGAGHETAGGSQDMVFVIEEKPHPTFKRDGDDLVYTEQIPLVDALSGPAGGGSTAKTVTHLDGRTISYNVPYPRGGGAPLKPGQVIRVANEGMPITRKNSVKKKGDLLIKLDIVFPDRISASQAEGIRRVLG</sequence>
<dbReference type="GO" id="GO:0008270">
    <property type="term" value="F:zinc ion binding"/>
    <property type="evidence" value="ECO:0007669"/>
    <property type="project" value="UniProtKB-KW"/>
</dbReference>
<dbReference type="InterPro" id="IPR001623">
    <property type="entry name" value="DnaJ_domain"/>
</dbReference>
<protein>
    <submittedName>
        <fullName evidence="7">SPOSA6832_03380-mRNA-1:cds</fullName>
    </submittedName>
</protein>
<evidence type="ECO:0000313" key="8">
    <source>
        <dbReference type="Proteomes" id="UP000243876"/>
    </source>
</evidence>
<dbReference type="FunFam" id="2.60.260.20:FF:000015">
    <property type="entry name" value="Heat shock protein 40"/>
    <property type="match status" value="1"/>
</dbReference>
<dbReference type="FunFam" id="2.60.260.20:FF:000003">
    <property type="entry name" value="DnaJ subfamily A member 2"/>
    <property type="match status" value="1"/>
</dbReference>
<dbReference type="Pfam" id="PF01556">
    <property type="entry name" value="DnaJ_C"/>
    <property type="match status" value="1"/>
</dbReference>
<keyword evidence="3" id="KW-0863">Zinc-finger</keyword>
<proteinExistence type="predicted"/>
<dbReference type="Proteomes" id="UP000243876">
    <property type="component" value="Unassembled WGS sequence"/>
</dbReference>
<dbReference type="InterPro" id="IPR018253">
    <property type="entry name" value="DnaJ_domain_CS"/>
</dbReference>
<name>A0A0D6EPF1_SPOSA</name>
<keyword evidence="8" id="KW-1185">Reference proteome</keyword>
<evidence type="ECO:0000256" key="5">
    <source>
        <dbReference type="ARBA" id="ARBA00023186"/>
    </source>
</evidence>
<keyword evidence="1" id="KW-0479">Metal-binding</keyword>
<dbReference type="GO" id="GO:0051082">
    <property type="term" value="F:unfolded protein binding"/>
    <property type="evidence" value="ECO:0007669"/>
    <property type="project" value="InterPro"/>
</dbReference>
<evidence type="ECO:0000259" key="6">
    <source>
        <dbReference type="PROSITE" id="PS50076"/>
    </source>
</evidence>
<evidence type="ECO:0000256" key="2">
    <source>
        <dbReference type="ARBA" id="ARBA00022737"/>
    </source>
</evidence>
<keyword evidence="2" id="KW-0677">Repeat</keyword>
<gene>
    <name evidence="7" type="primary">SPOSA6832_03380</name>
</gene>
<evidence type="ECO:0000256" key="1">
    <source>
        <dbReference type="ARBA" id="ARBA00022723"/>
    </source>
</evidence>
<dbReference type="InterPro" id="IPR008971">
    <property type="entry name" value="HSP40/DnaJ_pept-bd"/>
</dbReference>
<dbReference type="SUPFAM" id="SSF46565">
    <property type="entry name" value="Chaperone J-domain"/>
    <property type="match status" value="1"/>
</dbReference>
<dbReference type="GO" id="GO:0005829">
    <property type="term" value="C:cytosol"/>
    <property type="evidence" value="ECO:0007669"/>
    <property type="project" value="TreeGrafter"/>
</dbReference>
<dbReference type="PANTHER" id="PTHR24078">
    <property type="entry name" value="DNAJ HOMOLOG SUBFAMILY C MEMBER"/>
    <property type="match status" value="1"/>
</dbReference>
<dbReference type="AlphaFoldDB" id="A0A0D6EPF1"/>
<dbReference type="CDD" id="cd10747">
    <property type="entry name" value="DnaJ_C"/>
    <property type="match status" value="1"/>
</dbReference>
<dbReference type="PROSITE" id="PS00636">
    <property type="entry name" value="DNAJ_1"/>
    <property type="match status" value="1"/>
</dbReference>
<dbReference type="GO" id="GO:0051087">
    <property type="term" value="F:protein-folding chaperone binding"/>
    <property type="evidence" value="ECO:0007669"/>
    <property type="project" value="TreeGrafter"/>
</dbReference>